<evidence type="ECO:0000259" key="2">
    <source>
        <dbReference type="Pfam" id="PF20167"/>
    </source>
</evidence>
<proteinExistence type="predicted"/>
<dbReference type="InterPro" id="IPR046796">
    <property type="entry name" value="Transposase_32_dom"/>
</dbReference>
<feature type="region of interest" description="Disordered" evidence="1">
    <location>
        <begin position="70"/>
        <end position="99"/>
    </location>
</feature>
<dbReference type="Pfam" id="PF20167">
    <property type="entry name" value="Transposase_32"/>
    <property type="match status" value="1"/>
</dbReference>
<accession>A0A834T6L5</accession>
<feature type="region of interest" description="Disordered" evidence="1">
    <location>
        <begin position="1"/>
        <end position="38"/>
    </location>
</feature>
<sequence>MKNVESFELGGIDRAQRNNYVEDVAGNEEGGEAGSDECNVSVRFYDKPSSQKDQAILEYSPFPELPVPCPQIIDPAFQPQQPSDPPQISPDPNLNLQTNQTLDSTCPLQVYSRRKAPPPTSEPVQSSPSEPQDVELFALERFEWLHENTYRQPLNIPLAFPLLSSWTREIRDLGLSNSGSIMKRKGSNSSSVIAKRPKLFLDNSAKECFESDFKSRGICAPREVNFEFFDKEPEPNVFQLFSQMGWKPFLGIKERIYPFIIREFYYNLVFSEEDGELVGRLMIRGKKVELTADNIRSWIGVKKGDFKRYSSREPISMESYSIEKAAKKLGGSPNGEVTLAQLGVNEGLIAHVLFQLIMPKAGTSNEPSQFDIFLMWCAVKGWELDLAFIILNHMRDTLARPTANLPYGSLITLIARARGVVFEEEDWVAANVQGNFDQRLIQKMSFKKVGGKWIKLGKAKAEPGEGSEK</sequence>
<dbReference type="EMBL" id="JAAIUW010000009">
    <property type="protein sequence ID" value="KAF7814862.1"/>
    <property type="molecule type" value="Genomic_DNA"/>
</dbReference>
<dbReference type="AlphaFoldDB" id="A0A834T6L5"/>
<comment type="caution">
    <text evidence="3">The sequence shown here is derived from an EMBL/GenBank/DDBJ whole genome shotgun (WGS) entry which is preliminary data.</text>
</comment>
<organism evidence="3 4">
    <name type="scientific">Senna tora</name>
    <dbReference type="NCBI Taxonomy" id="362788"/>
    <lineage>
        <taxon>Eukaryota</taxon>
        <taxon>Viridiplantae</taxon>
        <taxon>Streptophyta</taxon>
        <taxon>Embryophyta</taxon>
        <taxon>Tracheophyta</taxon>
        <taxon>Spermatophyta</taxon>
        <taxon>Magnoliopsida</taxon>
        <taxon>eudicotyledons</taxon>
        <taxon>Gunneridae</taxon>
        <taxon>Pentapetalae</taxon>
        <taxon>rosids</taxon>
        <taxon>fabids</taxon>
        <taxon>Fabales</taxon>
        <taxon>Fabaceae</taxon>
        <taxon>Caesalpinioideae</taxon>
        <taxon>Cassia clade</taxon>
        <taxon>Senna</taxon>
    </lineage>
</organism>
<protein>
    <recommendedName>
        <fullName evidence="2">Putative plant transposon protein domain-containing protein</fullName>
    </recommendedName>
</protein>
<gene>
    <name evidence="3" type="ORF">G2W53_028831</name>
</gene>
<name>A0A834T6L5_9FABA</name>
<feature type="compositionally biased region" description="Low complexity" evidence="1">
    <location>
        <begin position="122"/>
        <end position="131"/>
    </location>
</feature>
<evidence type="ECO:0000313" key="4">
    <source>
        <dbReference type="Proteomes" id="UP000634136"/>
    </source>
</evidence>
<evidence type="ECO:0000256" key="1">
    <source>
        <dbReference type="SAM" id="MobiDB-lite"/>
    </source>
</evidence>
<dbReference type="OrthoDB" id="848707at2759"/>
<reference evidence="3" key="1">
    <citation type="submission" date="2020-09" db="EMBL/GenBank/DDBJ databases">
        <title>Genome-Enabled Discovery of Anthraquinone Biosynthesis in Senna tora.</title>
        <authorList>
            <person name="Kang S.-H."/>
            <person name="Pandey R.P."/>
            <person name="Lee C.-M."/>
            <person name="Sim J.-S."/>
            <person name="Jeong J.-T."/>
            <person name="Choi B.-S."/>
            <person name="Jung M."/>
            <person name="Ginzburg D."/>
            <person name="Zhao K."/>
            <person name="Won S.Y."/>
            <person name="Oh T.-J."/>
            <person name="Yu Y."/>
            <person name="Kim N.-H."/>
            <person name="Lee O.R."/>
            <person name="Lee T.-H."/>
            <person name="Bashyal P."/>
            <person name="Kim T.-S."/>
            <person name="Lee W.-H."/>
            <person name="Kawkins C."/>
            <person name="Kim C.-K."/>
            <person name="Kim J.S."/>
            <person name="Ahn B.O."/>
            <person name="Rhee S.Y."/>
            <person name="Sohng J.K."/>
        </authorList>
    </citation>
    <scope>NUCLEOTIDE SEQUENCE</scope>
    <source>
        <tissue evidence="3">Leaf</tissue>
    </source>
</reference>
<feature type="compositionally biased region" description="Acidic residues" evidence="1">
    <location>
        <begin position="25"/>
        <end position="35"/>
    </location>
</feature>
<feature type="domain" description="Putative plant transposon protein" evidence="2">
    <location>
        <begin position="244"/>
        <end position="420"/>
    </location>
</feature>
<evidence type="ECO:0000313" key="3">
    <source>
        <dbReference type="EMBL" id="KAF7814862.1"/>
    </source>
</evidence>
<dbReference type="Proteomes" id="UP000634136">
    <property type="component" value="Unassembled WGS sequence"/>
</dbReference>
<feature type="region of interest" description="Disordered" evidence="1">
    <location>
        <begin position="111"/>
        <end position="131"/>
    </location>
</feature>
<keyword evidence="4" id="KW-1185">Reference proteome</keyword>